<organism evidence="9 10">
    <name type="scientific">Candida orthopsilosis (strain 90-125)</name>
    <name type="common">Yeast</name>
    <dbReference type="NCBI Taxonomy" id="1136231"/>
    <lineage>
        <taxon>Eukaryota</taxon>
        <taxon>Fungi</taxon>
        <taxon>Dikarya</taxon>
        <taxon>Ascomycota</taxon>
        <taxon>Saccharomycotina</taxon>
        <taxon>Pichiomycetes</taxon>
        <taxon>Debaryomycetaceae</taxon>
        <taxon>Candida/Lodderomyces clade</taxon>
        <taxon>Candida</taxon>
    </lineage>
</organism>
<dbReference type="InterPro" id="IPR042241">
    <property type="entry name" value="GCP_C_sf"/>
</dbReference>
<dbReference type="GO" id="GO:0005874">
    <property type="term" value="C:microtubule"/>
    <property type="evidence" value="ECO:0007669"/>
    <property type="project" value="UniProtKB-KW"/>
</dbReference>
<name>H8X679_CANO9</name>
<dbReference type="KEGG" id="cot:CORT_0D04870"/>
<dbReference type="RefSeq" id="XP_003869462.1">
    <property type="nucleotide sequence ID" value="XM_003869413.1"/>
</dbReference>
<dbReference type="PANTHER" id="PTHR19302">
    <property type="entry name" value="GAMMA TUBULIN COMPLEX PROTEIN"/>
    <property type="match status" value="1"/>
</dbReference>
<feature type="compositionally biased region" description="Polar residues" evidence="6">
    <location>
        <begin position="1"/>
        <end position="11"/>
    </location>
</feature>
<dbReference type="EMBL" id="HE681722">
    <property type="protein sequence ID" value="CCG23327.1"/>
    <property type="molecule type" value="Genomic_DNA"/>
</dbReference>
<evidence type="ECO:0000256" key="1">
    <source>
        <dbReference type="ARBA" id="ARBA00010337"/>
    </source>
</evidence>
<dbReference type="GO" id="GO:0007020">
    <property type="term" value="P:microtubule nucleation"/>
    <property type="evidence" value="ECO:0007669"/>
    <property type="project" value="InterPro"/>
</dbReference>
<sequence length="870" mass="101793">MNQYTPSQINRLQEDPSIDPDQKNQRGSFSSQRDFYLSQDFTMDHQQQQESSFPPQSSYDSVELRGFDSEGTTGVQSSCITVEHSAIQKIPAPLLSEINDINLQQALIIKDILFTLLGFEGHYIQYSKTYDRSSMHSKVLGPDFKVAKNLDVSLKTVTKRIIRIGKYYSGLTAFTQVYDDATYGKIIQAFCHSTAVFFKQYTDILVSLEHEFHHNSTFNINILEQVLYQEVANKMSHMYSIAKSIHELNDKRHHLLQEEPSSRNLHRLETDMYTEKMKVCKGGLVLRIIQERISAFKGDAISHNFLTELYDEVSVEYVSMLNRWLTEGSIEDPFDEFMIRVAKIPKGLQSFFQQRSDFYWNELFLIKEDGLLDQFSDVKIQNKIINTGKYLSMFKMCTNLHNFQYLREILEGVKSLNAPDLELKIDLFATRANKMLLKLLFEGYKFPKLVGAFQTLFFFDNSFKIDSFIDSAFQDLRRNKYKISTSKISRLYNENFISVSEKEHNTSSAKLEECNQRFTITVENFFRATEELIARKESDISGYDLQNLIQERNSSGELRNEVDEGPKRGQNDRVDDVAFLSVDVTVPLQFPLNYVLNRQTSYQYETLFKFLFMLKFVTKQIENNWQDINTSKIWTEKSFPQRVQKWILRCRMLHSRILTFVTHFESYVMHDVIETNYNQVHQMLNEYGIQLAAAELGSNITESDQILNSKLSSNYGMNAIFDQRINSRKATTTNETLSVHDLKSKLETYTTVILSDALLTRSESLLCVREMFYFIIQFQTYTIQMKKMLVLIHPELHETFSKEFPGKFNKPMDKESIQQRLNYMDESFFLRYQKFGELLAYFLTTIKRIGEKENRKLLELSDRLESCFPE</sequence>
<evidence type="ECO:0000256" key="4">
    <source>
        <dbReference type="ARBA" id="ARBA00023212"/>
    </source>
</evidence>
<gene>
    <name evidence="9" type="ORF">CORT_0D04870</name>
</gene>
<proteinExistence type="inferred from homology"/>
<reference evidence="9 10" key="1">
    <citation type="journal article" date="2012" name="PLoS ONE">
        <title>Sequence and analysis of the genome of the pathogenic yeast Candida orthopsilosis.</title>
        <authorList>
            <person name="Riccombeni A."/>
            <person name="Vidanes G."/>
            <person name="Proux-Wera E."/>
            <person name="Wolfe K.H."/>
            <person name="Butler G."/>
        </authorList>
    </citation>
    <scope>NUCLEOTIDE SEQUENCE [LARGE SCALE GENOMIC DNA]</scope>
    <source>
        <strain evidence="9 10">Co 90-125</strain>
    </source>
</reference>
<feature type="domain" description="Gamma tubulin complex component protein N-terminal" evidence="8">
    <location>
        <begin position="109"/>
        <end position="442"/>
    </location>
</feature>
<dbReference type="GO" id="GO:0031122">
    <property type="term" value="P:cytoplasmic microtubule organization"/>
    <property type="evidence" value="ECO:0007669"/>
    <property type="project" value="TreeGrafter"/>
</dbReference>
<keyword evidence="3 5" id="KW-0493">Microtubule</keyword>
<dbReference type="GO" id="GO:0051321">
    <property type="term" value="P:meiotic cell cycle"/>
    <property type="evidence" value="ECO:0007669"/>
    <property type="project" value="TreeGrafter"/>
</dbReference>
<evidence type="ECO:0000256" key="3">
    <source>
        <dbReference type="ARBA" id="ARBA00022701"/>
    </source>
</evidence>
<feature type="region of interest" description="Disordered" evidence="6">
    <location>
        <begin position="1"/>
        <end position="62"/>
    </location>
</feature>
<dbReference type="HOGENOM" id="CLU_007738_2_0_1"/>
<evidence type="ECO:0000313" key="10">
    <source>
        <dbReference type="Proteomes" id="UP000005018"/>
    </source>
</evidence>
<evidence type="ECO:0000256" key="5">
    <source>
        <dbReference type="RuleBase" id="RU363050"/>
    </source>
</evidence>
<dbReference type="GO" id="GO:0051225">
    <property type="term" value="P:spindle assembly"/>
    <property type="evidence" value="ECO:0007669"/>
    <property type="project" value="TreeGrafter"/>
</dbReference>
<keyword evidence="2 5" id="KW-0963">Cytoplasm</keyword>
<dbReference type="InterPro" id="IPR041470">
    <property type="entry name" value="GCP_N"/>
</dbReference>
<dbReference type="GO" id="GO:0000922">
    <property type="term" value="C:spindle pole"/>
    <property type="evidence" value="ECO:0007669"/>
    <property type="project" value="InterPro"/>
</dbReference>
<dbReference type="Proteomes" id="UP000005018">
    <property type="component" value="Chromosome 4"/>
</dbReference>
<dbReference type="InterPro" id="IPR040457">
    <property type="entry name" value="GCP_C"/>
</dbReference>
<comment type="similarity">
    <text evidence="1 5">Belongs to the TUBGCP family.</text>
</comment>
<comment type="subcellular location">
    <subcellularLocation>
        <location evidence="5">Cytoplasm</location>
        <location evidence="5">Cytoskeleton</location>
        <location evidence="5">Microtubule organizing center</location>
    </subcellularLocation>
</comment>
<keyword evidence="10" id="KW-1185">Reference proteome</keyword>
<dbReference type="Gene3D" id="1.20.120.1900">
    <property type="entry name" value="Gamma-tubulin complex, C-terminal domain"/>
    <property type="match status" value="1"/>
</dbReference>
<feature type="compositionally biased region" description="Low complexity" evidence="6">
    <location>
        <begin position="46"/>
        <end position="58"/>
    </location>
</feature>
<dbReference type="GO" id="GO:0051011">
    <property type="term" value="F:microtubule minus-end binding"/>
    <property type="evidence" value="ECO:0007669"/>
    <property type="project" value="TreeGrafter"/>
</dbReference>
<dbReference type="GO" id="GO:0005816">
    <property type="term" value="C:spindle pole body"/>
    <property type="evidence" value="ECO:0007669"/>
    <property type="project" value="UniProtKB-ARBA"/>
</dbReference>
<dbReference type="Pfam" id="PF17681">
    <property type="entry name" value="GCP_N_terminal"/>
    <property type="match status" value="1"/>
</dbReference>
<dbReference type="InterPro" id="IPR007259">
    <property type="entry name" value="GCP"/>
</dbReference>
<dbReference type="GO" id="GO:0000930">
    <property type="term" value="C:gamma-tubulin complex"/>
    <property type="evidence" value="ECO:0007669"/>
    <property type="project" value="TreeGrafter"/>
</dbReference>
<dbReference type="PANTHER" id="PTHR19302:SF33">
    <property type="entry name" value="GAMMA-TUBULIN COMPLEX COMPONENT 5"/>
    <property type="match status" value="1"/>
</dbReference>
<accession>H8X679</accession>
<evidence type="ECO:0000313" key="9">
    <source>
        <dbReference type="EMBL" id="CCG23327.1"/>
    </source>
</evidence>
<evidence type="ECO:0000256" key="6">
    <source>
        <dbReference type="SAM" id="MobiDB-lite"/>
    </source>
</evidence>
<feature type="compositionally biased region" description="Polar residues" evidence="6">
    <location>
        <begin position="25"/>
        <end position="45"/>
    </location>
</feature>
<dbReference type="GO" id="GO:0043015">
    <property type="term" value="F:gamma-tubulin binding"/>
    <property type="evidence" value="ECO:0007669"/>
    <property type="project" value="InterPro"/>
</dbReference>
<evidence type="ECO:0000259" key="8">
    <source>
        <dbReference type="Pfam" id="PF17681"/>
    </source>
</evidence>
<dbReference type="Pfam" id="PF04130">
    <property type="entry name" value="GCP_C_terminal"/>
    <property type="match status" value="1"/>
</dbReference>
<evidence type="ECO:0000256" key="2">
    <source>
        <dbReference type="ARBA" id="ARBA00022490"/>
    </source>
</evidence>
<evidence type="ECO:0000259" key="7">
    <source>
        <dbReference type="Pfam" id="PF04130"/>
    </source>
</evidence>
<dbReference type="OrthoDB" id="2192946at2759"/>
<dbReference type="AlphaFoldDB" id="H8X679"/>
<dbReference type="eggNOG" id="KOG2001">
    <property type="taxonomic scope" value="Eukaryota"/>
</dbReference>
<feature type="domain" description="Gamma tubulin complex component C-terminal" evidence="7">
    <location>
        <begin position="455"/>
        <end position="864"/>
    </location>
</feature>
<keyword evidence="4 5" id="KW-0206">Cytoskeleton</keyword>
<dbReference type="GeneID" id="14540427"/>
<dbReference type="GO" id="GO:0000278">
    <property type="term" value="P:mitotic cell cycle"/>
    <property type="evidence" value="ECO:0007669"/>
    <property type="project" value="TreeGrafter"/>
</dbReference>
<protein>
    <recommendedName>
        <fullName evidence="5">Spindle pole body component</fullName>
    </recommendedName>
</protein>